<dbReference type="RefSeq" id="WP_208742992.1">
    <property type="nucleotide sequence ID" value="NZ_CP031778.1"/>
</dbReference>
<proteinExistence type="predicted"/>
<feature type="chain" id="PRO_5040805711" evidence="1">
    <location>
        <begin position="26"/>
        <end position="295"/>
    </location>
</feature>
<dbReference type="Proteomes" id="UP000321735">
    <property type="component" value="Chromosome"/>
</dbReference>
<dbReference type="EMBL" id="CP031778">
    <property type="protein sequence ID" value="QDZ77161.1"/>
    <property type="molecule type" value="Genomic_DNA"/>
</dbReference>
<accession>A0A9X7M2C8</accession>
<feature type="signal peptide" evidence="1">
    <location>
        <begin position="1"/>
        <end position="25"/>
    </location>
</feature>
<evidence type="ECO:0000313" key="3">
    <source>
        <dbReference type="Proteomes" id="UP000321735"/>
    </source>
</evidence>
<organism evidence="2 3">
    <name type="scientific">Bacillus cereus</name>
    <dbReference type="NCBI Taxonomy" id="1396"/>
    <lineage>
        <taxon>Bacteria</taxon>
        <taxon>Bacillati</taxon>
        <taxon>Bacillota</taxon>
        <taxon>Bacilli</taxon>
        <taxon>Bacillales</taxon>
        <taxon>Bacillaceae</taxon>
        <taxon>Bacillus</taxon>
        <taxon>Bacillus cereus group</taxon>
    </lineage>
</organism>
<sequence>MKQTAKNKWIKTIPLICALSTTLFAGPVSSFADTNISGKLLRNGEVIQLSNQENTSSYYPQADKDPMKEPVEFYTGRIKKSPIMDTDAIQIKIAGQTLILKGGILYAGSLNQLSPTGSVYTDFGFNTKDVLSGTEFQQEIRWKRIYNRLQPKSVPHTWSVSETHGVSDANTREFAYSVGVELGGELTSATLGKVAGKITGSISQKFSTTTTITDQTTKTMTDTFPAKGTSYPHNDYRVAVYQKEEIYTIIPGENLKKAIQKLEQAASQNHGTAIKATIASFTYTTDELRPIVTPD</sequence>
<keyword evidence="1" id="KW-0732">Signal</keyword>
<name>A0A9X7M2C8_BACCE</name>
<reference evidence="2 3" key="1">
    <citation type="journal article" date="2019" name="Ecotoxicol. Environ. Saf.">
        <title>Microbial characterization of heavy metal resistant bacterial strains isolated from an electroplating wastewater treatment plant.</title>
        <authorList>
            <person name="Cai X."/>
            <person name="Zheng X."/>
            <person name="Zhang D."/>
            <person name="Iqbal W."/>
            <person name="Liu C."/>
            <person name="Yang B."/>
            <person name="Zhao X."/>
            <person name="Lu X."/>
            <person name="Mao Y."/>
        </authorList>
    </citation>
    <scope>NUCLEOTIDE SEQUENCE [LARGE SCALE GENOMIC DNA]</scope>
    <source>
        <strain evidence="2 3">Co1-1</strain>
    </source>
</reference>
<gene>
    <name evidence="2" type="ORF">D0437_31060</name>
</gene>
<protein>
    <submittedName>
        <fullName evidence="2">Uncharacterized protein</fullName>
    </submittedName>
</protein>
<evidence type="ECO:0000256" key="1">
    <source>
        <dbReference type="SAM" id="SignalP"/>
    </source>
</evidence>
<dbReference type="AlphaFoldDB" id="A0A9X7M2C8"/>
<evidence type="ECO:0000313" key="2">
    <source>
        <dbReference type="EMBL" id="QDZ77161.1"/>
    </source>
</evidence>